<dbReference type="PANTHER" id="PTHR30026:SF20">
    <property type="entry name" value="OUTER MEMBRANE PROTEIN TOLC"/>
    <property type="match status" value="1"/>
</dbReference>
<evidence type="ECO:0000256" key="5">
    <source>
        <dbReference type="ARBA" id="ARBA00022692"/>
    </source>
</evidence>
<accession>A0A1H4H9R1</accession>
<comment type="similarity">
    <text evidence="2">Belongs to the outer membrane factor (OMF) (TC 1.B.17) family.</text>
</comment>
<dbReference type="InterPro" id="IPR051906">
    <property type="entry name" value="TolC-like"/>
</dbReference>
<feature type="chain" id="PRO_5011776869" evidence="8">
    <location>
        <begin position="28"/>
        <end position="461"/>
    </location>
</feature>
<dbReference type="Proteomes" id="UP000198850">
    <property type="component" value="Unassembled WGS sequence"/>
</dbReference>
<keyword evidence="8" id="KW-0732">Signal</keyword>
<dbReference type="GO" id="GO:0009279">
    <property type="term" value="C:cell outer membrane"/>
    <property type="evidence" value="ECO:0007669"/>
    <property type="project" value="UniProtKB-SubCell"/>
</dbReference>
<dbReference type="AlphaFoldDB" id="A0A1H4H9R1"/>
<dbReference type="EMBL" id="FNRA01000014">
    <property type="protein sequence ID" value="SEB18435.1"/>
    <property type="molecule type" value="Genomic_DNA"/>
</dbReference>
<dbReference type="GO" id="GO:0015562">
    <property type="term" value="F:efflux transmembrane transporter activity"/>
    <property type="evidence" value="ECO:0007669"/>
    <property type="project" value="InterPro"/>
</dbReference>
<dbReference type="OrthoDB" id="13803at2"/>
<feature type="signal peptide" evidence="8">
    <location>
        <begin position="1"/>
        <end position="27"/>
    </location>
</feature>
<evidence type="ECO:0000256" key="3">
    <source>
        <dbReference type="ARBA" id="ARBA00022448"/>
    </source>
</evidence>
<dbReference type="GO" id="GO:1990281">
    <property type="term" value="C:efflux pump complex"/>
    <property type="evidence" value="ECO:0007669"/>
    <property type="project" value="TreeGrafter"/>
</dbReference>
<evidence type="ECO:0000256" key="6">
    <source>
        <dbReference type="ARBA" id="ARBA00023136"/>
    </source>
</evidence>
<keyword evidence="10" id="KW-1185">Reference proteome</keyword>
<evidence type="ECO:0000256" key="4">
    <source>
        <dbReference type="ARBA" id="ARBA00022452"/>
    </source>
</evidence>
<dbReference type="RefSeq" id="WP_090559726.1">
    <property type="nucleotide sequence ID" value="NZ_FNRA01000014.1"/>
</dbReference>
<proteinExistence type="inferred from homology"/>
<keyword evidence="5" id="KW-0812">Transmembrane</keyword>
<evidence type="ECO:0000256" key="2">
    <source>
        <dbReference type="ARBA" id="ARBA00007613"/>
    </source>
</evidence>
<gene>
    <name evidence="9" type="ORF">SAMN05443550_114106</name>
</gene>
<evidence type="ECO:0000256" key="8">
    <source>
        <dbReference type="SAM" id="SignalP"/>
    </source>
</evidence>
<dbReference type="GO" id="GO:0015288">
    <property type="term" value="F:porin activity"/>
    <property type="evidence" value="ECO:0007669"/>
    <property type="project" value="TreeGrafter"/>
</dbReference>
<name>A0A1H4H9R1_9SPHI</name>
<reference evidence="9 10" key="1">
    <citation type="submission" date="2016-10" db="EMBL/GenBank/DDBJ databases">
        <authorList>
            <person name="de Groot N.N."/>
        </authorList>
    </citation>
    <scope>NUCLEOTIDE SEQUENCE [LARGE SCALE GENOMIC DNA]</scope>
    <source>
        <strain evidence="9 10">DSM 19033</strain>
    </source>
</reference>
<evidence type="ECO:0000256" key="7">
    <source>
        <dbReference type="ARBA" id="ARBA00023237"/>
    </source>
</evidence>
<keyword evidence="7" id="KW-0998">Cell outer membrane</keyword>
<comment type="subcellular location">
    <subcellularLocation>
        <location evidence="1">Cell outer membrane</location>
    </subcellularLocation>
</comment>
<protein>
    <submittedName>
        <fullName evidence="9">Outer membrane protein TolC</fullName>
    </submittedName>
</protein>
<dbReference type="PANTHER" id="PTHR30026">
    <property type="entry name" value="OUTER MEMBRANE PROTEIN TOLC"/>
    <property type="match status" value="1"/>
</dbReference>
<dbReference type="SUPFAM" id="SSF56954">
    <property type="entry name" value="Outer membrane efflux proteins (OEP)"/>
    <property type="match status" value="1"/>
</dbReference>
<keyword evidence="3" id="KW-0813">Transport</keyword>
<organism evidence="9 10">
    <name type="scientific">Pedobacter hartonius</name>
    <dbReference type="NCBI Taxonomy" id="425514"/>
    <lineage>
        <taxon>Bacteria</taxon>
        <taxon>Pseudomonadati</taxon>
        <taxon>Bacteroidota</taxon>
        <taxon>Sphingobacteriia</taxon>
        <taxon>Sphingobacteriales</taxon>
        <taxon>Sphingobacteriaceae</taxon>
        <taxon>Pedobacter</taxon>
    </lineage>
</organism>
<evidence type="ECO:0000313" key="9">
    <source>
        <dbReference type="EMBL" id="SEB18435.1"/>
    </source>
</evidence>
<evidence type="ECO:0000256" key="1">
    <source>
        <dbReference type="ARBA" id="ARBA00004442"/>
    </source>
</evidence>
<dbReference type="Pfam" id="PF02321">
    <property type="entry name" value="OEP"/>
    <property type="match status" value="1"/>
</dbReference>
<keyword evidence="6" id="KW-0472">Membrane</keyword>
<sequence>MYTSVIKKSLLLIWVICAALPAAYGQANPEQLDDYIAIAFANNQGLKQQQFDLDRALSALKEAQAMYLPTVSLLASYTKSAGGRTIDVPVGDLVNPVYTALNQLTGTNTYPHLENESFLLNPNNFYDTKVRTSLPLINAEICYNKLIKQQQISSQQAAVNVYKRALVKDIKTAYYRYYQALQGIATYNSAMTLVNENVRVNESMLRNGIRNGTALLRAQTEQQKTNAALIQAQRNSQNARSYFNFLLNRPLKDSVYTESIVSAVVLTLPDTTAGVSRREELKQLETLRQVYTLDEKLQKSGFIPKLNTFIDLGSQGFDFNVNSKTRYYLWGVNLQWDVFTGGQRKYRAQQSHANFNAATARLDQAQQSLALELDQSYNNYQSAKAAYKSATSQLSFALKYYNDQLKAYRAGQLLYLELIDAENQLTSSRLQLAEAQASLQITLAELERGQATYPINNPNAN</sequence>
<dbReference type="Gene3D" id="1.20.1600.10">
    <property type="entry name" value="Outer membrane efflux proteins (OEP)"/>
    <property type="match status" value="1"/>
</dbReference>
<evidence type="ECO:0000313" key="10">
    <source>
        <dbReference type="Proteomes" id="UP000198850"/>
    </source>
</evidence>
<dbReference type="InterPro" id="IPR003423">
    <property type="entry name" value="OMP_efflux"/>
</dbReference>
<keyword evidence="4" id="KW-1134">Transmembrane beta strand</keyword>
<dbReference type="STRING" id="425514.SAMN05443550_114106"/>